<dbReference type="STRING" id="137246.A0A401SS84"/>
<evidence type="ECO:0008006" key="10">
    <source>
        <dbReference type="Google" id="ProtNLM"/>
    </source>
</evidence>
<name>A0A401SS84_CHIPU</name>
<dbReference type="OMA" id="GMCNKLP"/>
<evidence type="ECO:0000256" key="7">
    <source>
        <dbReference type="SAM" id="Phobius"/>
    </source>
</evidence>
<dbReference type="AlphaFoldDB" id="A0A401SS84"/>
<keyword evidence="5 7" id="KW-0472">Membrane</keyword>
<feature type="transmembrane region" description="Helical" evidence="7">
    <location>
        <begin position="102"/>
        <end position="121"/>
    </location>
</feature>
<evidence type="ECO:0000256" key="6">
    <source>
        <dbReference type="SAM" id="MobiDB-lite"/>
    </source>
</evidence>
<dbReference type="GO" id="GO:0016020">
    <property type="term" value="C:membrane"/>
    <property type="evidence" value="ECO:0007669"/>
    <property type="project" value="UniProtKB-SubCell"/>
</dbReference>
<comment type="subcellular location">
    <subcellularLocation>
        <location evidence="1">Membrane</location>
        <topology evidence="1">Single-pass membrane protein</topology>
    </subcellularLocation>
</comment>
<dbReference type="Proteomes" id="UP000287033">
    <property type="component" value="Unassembled WGS sequence"/>
</dbReference>
<dbReference type="InterPro" id="IPR009432">
    <property type="entry name" value="DUF1075"/>
</dbReference>
<comment type="caution">
    <text evidence="8">The sequence shown here is derived from an EMBL/GenBank/DDBJ whole genome shotgun (WGS) entry which is preliminary data.</text>
</comment>
<dbReference type="OrthoDB" id="8193498at2759"/>
<accession>A0A401SS84</accession>
<protein>
    <recommendedName>
        <fullName evidence="10">Protein FAM162B</fullName>
    </recommendedName>
</protein>
<comment type="similarity">
    <text evidence="2">Belongs to the UPF0389 family.</text>
</comment>
<feature type="region of interest" description="Disordered" evidence="6">
    <location>
        <begin position="25"/>
        <end position="52"/>
    </location>
</feature>
<keyword evidence="9" id="KW-1185">Reference proteome</keyword>
<evidence type="ECO:0000256" key="4">
    <source>
        <dbReference type="ARBA" id="ARBA00022989"/>
    </source>
</evidence>
<gene>
    <name evidence="8" type="ORF">chiPu_0011733</name>
</gene>
<keyword evidence="4 7" id="KW-1133">Transmembrane helix</keyword>
<proteinExistence type="inferred from homology"/>
<evidence type="ECO:0000256" key="1">
    <source>
        <dbReference type="ARBA" id="ARBA00004167"/>
    </source>
</evidence>
<evidence type="ECO:0000256" key="3">
    <source>
        <dbReference type="ARBA" id="ARBA00022692"/>
    </source>
</evidence>
<keyword evidence="3 7" id="KW-0812">Transmembrane</keyword>
<organism evidence="8 9">
    <name type="scientific">Chiloscyllium punctatum</name>
    <name type="common">Brownbanded bambooshark</name>
    <name type="synonym">Hemiscyllium punctatum</name>
    <dbReference type="NCBI Taxonomy" id="137246"/>
    <lineage>
        <taxon>Eukaryota</taxon>
        <taxon>Metazoa</taxon>
        <taxon>Chordata</taxon>
        <taxon>Craniata</taxon>
        <taxon>Vertebrata</taxon>
        <taxon>Chondrichthyes</taxon>
        <taxon>Elasmobranchii</taxon>
        <taxon>Galeomorphii</taxon>
        <taxon>Galeoidea</taxon>
        <taxon>Orectolobiformes</taxon>
        <taxon>Hemiscylliidae</taxon>
        <taxon>Chiloscyllium</taxon>
    </lineage>
</organism>
<evidence type="ECO:0000313" key="8">
    <source>
        <dbReference type="EMBL" id="GCC33264.1"/>
    </source>
</evidence>
<dbReference type="EMBL" id="BEZZ01000499">
    <property type="protein sequence ID" value="GCC33264.1"/>
    <property type="molecule type" value="Genomic_DNA"/>
</dbReference>
<evidence type="ECO:0000256" key="2">
    <source>
        <dbReference type="ARBA" id="ARBA00007363"/>
    </source>
</evidence>
<sequence>MWSYVGSVAGGLSLAFRTNRERLQGFCSKPGDGKSPQGGGPATPARVQPEGRPAFKLPGYKPSSFDKKMLVWSGRFKREADIPAAVSFEMIDAARNKMRVKASYIMVVVTIVACIGTIISGKKAANRHESLTAINMAKKARWKEENRQEAEDAKRQ</sequence>
<reference evidence="8 9" key="1">
    <citation type="journal article" date="2018" name="Nat. Ecol. Evol.">
        <title>Shark genomes provide insights into elasmobranch evolution and the origin of vertebrates.</title>
        <authorList>
            <person name="Hara Y"/>
            <person name="Yamaguchi K"/>
            <person name="Onimaru K"/>
            <person name="Kadota M"/>
            <person name="Koyanagi M"/>
            <person name="Keeley SD"/>
            <person name="Tatsumi K"/>
            <person name="Tanaka K"/>
            <person name="Motone F"/>
            <person name="Kageyama Y"/>
            <person name="Nozu R"/>
            <person name="Adachi N"/>
            <person name="Nishimura O"/>
            <person name="Nakagawa R"/>
            <person name="Tanegashima C"/>
            <person name="Kiyatake I"/>
            <person name="Matsumoto R"/>
            <person name="Murakumo K"/>
            <person name="Nishida K"/>
            <person name="Terakita A"/>
            <person name="Kuratani S"/>
            <person name="Sato K"/>
            <person name="Hyodo S Kuraku.S."/>
        </authorList>
    </citation>
    <scope>NUCLEOTIDE SEQUENCE [LARGE SCALE GENOMIC DNA]</scope>
</reference>
<dbReference type="Pfam" id="PF06388">
    <property type="entry name" value="DUF1075"/>
    <property type="match status" value="1"/>
</dbReference>
<evidence type="ECO:0000256" key="5">
    <source>
        <dbReference type="ARBA" id="ARBA00023136"/>
    </source>
</evidence>
<evidence type="ECO:0000313" key="9">
    <source>
        <dbReference type="Proteomes" id="UP000287033"/>
    </source>
</evidence>
<dbReference type="PANTHER" id="PTHR13674:SF5">
    <property type="entry name" value="UPF0389 PROTEIN CG9231"/>
    <property type="match status" value="1"/>
</dbReference>
<dbReference type="PANTHER" id="PTHR13674">
    <property type="entry name" value="GROWTH AND TRANSFORMATION-DEPENDENT PROTEIN"/>
    <property type="match status" value="1"/>
</dbReference>